<name>A0A285TJ12_9RHOB</name>
<accession>A0A285TJ12</accession>
<sequence length="74" mass="7647">MFQSQLALALRVLLLYPLAGLLAALPSVDFDQASGVLSIDLTTASTLIGTAIWLAVSGGTFGLSRLAKTLGWAV</sequence>
<evidence type="ECO:0000313" key="2">
    <source>
        <dbReference type="EMBL" id="SOC22118.1"/>
    </source>
</evidence>
<evidence type="ECO:0000313" key="3">
    <source>
        <dbReference type="Proteomes" id="UP000219111"/>
    </source>
</evidence>
<keyword evidence="1" id="KW-0812">Transmembrane</keyword>
<protein>
    <submittedName>
        <fullName evidence="2">Uncharacterized protein</fullName>
    </submittedName>
</protein>
<keyword evidence="1" id="KW-0472">Membrane</keyword>
<keyword evidence="1" id="KW-1133">Transmembrane helix</keyword>
<evidence type="ECO:0000256" key="1">
    <source>
        <dbReference type="SAM" id="Phobius"/>
    </source>
</evidence>
<reference evidence="3" key="1">
    <citation type="submission" date="2017-08" db="EMBL/GenBank/DDBJ databases">
        <authorList>
            <person name="Varghese N."/>
            <person name="Submissions S."/>
        </authorList>
    </citation>
    <scope>NUCLEOTIDE SEQUENCE [LARGE SCALE GENOMIC DNA]</scope>
    <source>
        <strain evidence="3">JA276</strain>
    </source>
</reference>
<proteinExistence type="predicted"/>
<feature type="transmembrane region" description="Helical" evidence="1">
    <location>
        <begin position="34"/>
        <end position="56"/>
    </location>
</feature>
<dbReference type="AlphaFoldDB" id="A0A285TJ12"/>
<dbReference type="RefSeq" id="WP_097071514.1">
    <property type="nucleotide sequence ID" value="NZ_OBMT01000027.1"/>
</dbReference>
<organism evidence="2 3">
    <name type="scientific">Rhodobacter maris</name>
    <dbReference type="NCBI Taxonomy" id="446682"/>
    <lineage>
        <taxon>Bacteria</taxon>
        <taxon>Pseudomonadati</taxon>
        <taxon>Pseudomonadota</taxon>
        <taxon>Alphaproteobacteria</taxon>
        <taxon>Rhodobacterales</taxon>
        <taxon>Rhodobacter group</taxon>
        <taxon>Rhodobacter</taxon>
    </lineage>
</organism>
<dbReference type="Proteomes" id="UP000219111">
    <property type="component" value="Unassembled WGS sequence"/>
</dbReference>
<keyword evidence="3" id="KW-1185">Reference proteome</keyword>
<dbReference type="EMBL" id="OBMT01000027">
    <property type="protein sequence ID" value="SOC22118.1"/>
    <property type="molecule type" value="Genomic_DNA"/>
</dbReference>
<gene>
    <name evidence="2" type="ORF">SAMN05877831_12710</name>
</gene>